<sequence length="367" mass="40707">MSEHNTGFSTTKTSVALVAPSSLHELEILQQQYFQLVPVQKLRWPQNHVLKHITVQDWIFFNMFDFDTMLLPQPPERYQLQVLRKIVKVVEDEFDDPELDEISDCLIHTLSALISKPSNSELDAAQQKAHVTYTFPSIAKGEKTATVTLLENQSVIASSGTTGLRTWEAALYLSEYLASEGMKYIRGQNVLELGAGTGLVSIVCSKYLEASCVLATDGSEDVVLAMEDNAFLNGIDKSHHLACRVLRWGRPLDDGEGGVGTVYDTVLGADITFDDSLFPLLISSFRILLEKNPQIKILIASTIRNDDTFAKFESACEKAAFRLTRVPSRPVLSNAEKQEGPFYSSTSDIKIVSIESTGPVQRDPFAI</sequence>
<dbReference type="InterPro" id="IPR019410">
    <property type="entry name" value="Methyltransf_16"/>
</dbReference>
<dbReference type="PANTHER" id="PTHR14614">
    <property type="entry name" value="HEPATOCELLULAR CARCINOMA-ASSOCIATED ANTIGEN"/>
    <property type="match status" value="1"/>
</dbReference>
<reference evidence="1" key="1">
    <citation type="journal article" date="2020" name="Stud. Mycol.">
        <title>101 Dothideomycetes genomes: a test case for predicting lifestyles and emergence of pathogens.</title>
        <authorList>
            <person name="Haridas S."/>
            <person name="Albert R."/>
            <person name="Binder M."/>
            <person name="Bloem J."/>
            <person name="Labutti K."/>
            <person name="Salamov A."/>
            <person name="Andreopoulos B."/>
            <person name="Baker S."/>
            <person name="Barry K."/>
            <person name="Bills G."/>
            <person name="Bluhm B."/>
            <person name="Cannon C."/>
            <person name="Castanera R."/>
            <person name="Culley D."/>
            <person name="Daum C."/>
            <person name="Ezra D."/>
            <person name="Gonzalez J."/>
            <person name="Henrissat B."/>
            <person name="Kuo A."/>
            <person name="Liang C."/>
            <person name="Lipzen A."/>
            <person name="Lutzoni F."/>
            <person name="Magnuson J."/>
            <person name="Mondo S."/>
            <person name="Nolan M."/>
            <person name="Ohm R."/>
            <person name="Pangilinan J."/>
            <person name="Park H.-J."/>
            <person name="Ramirez L."/>
            <person name="Alfaro M."/>
            <person name="Sun H."/>
            <person name="Tritt A."/>
            <person name="Yoshinaga Y."/>
            <person name="Zwiers L.-H."/>
            <person name="Turgeon B."/>
            <person name="Goodwin S."/>
            <person name="Spatafora J."/>
            <person name="Crous P."/>
            <person name="Grigoriev I."/>
        </authorList>
    </citation>
    <scope>NUCLEOTIDE SEQUENCE</scope>
    <source>
        <strain evidence="1">CBS 115976</strain>
    </source>
</reference>
<keyword evidence="2" id="KW-1185">Reference proteome</keyword>
<protein>
    <submittedName>
        <fullName evidence="1">Uncharacterized protein</fullName>
    </submittedName>
</protein>
<dbReference type="InterPro" id="IPR029063">
    <property type="entry name" value="SAM-dependent_MTases_sf"/>
</dbReference>
<dbReference type="Proteomes" id="UP000799302">
    <property type="component" value="Unassembled WGS sequence"/>
</dbReference>
<dbReference type="Pfam" id="PF10294">
    <property type="entry name" value="Methyltransf_16"/>
    <property type="match status" value="1"/>
</dbReference>
<dbReference type="AlphaFoldDB" id="A0A6A6UTH1"/>
<dbReference type="SUPFAM" id="SSF53335">
    <property type="entry name" value="S-adenosyl-L-methionine-dependent methyltransferases"/>
    <property type="match status" value="1"/>
</dbReference>
<dbReference type="EMBL" id="MU004230">
    <property type="protein sequence ID" value="KAF2675555.1"/>
    <property type="molecule type" value="Genomic_DNA"/>
</dbReference>
<evidence type="ECO:0000313" key="1">
    <source>
        <dbReference type="EMBL" id="KAF2675555.1"/>
    </source>
</evidence>
<dbReference type="GO" id="GO:0008757">
    <property type="term" value="F:S-adenosylmethionine-dependent methyltransferase activity"/>
    <property type="evidence" value="ECO:0007669"/>
    <property type="project" value="UniProtKB-ARBA"/>
</dbReference>
<dbReference type="PANTHER" id="PTHR14614:SF130">
    <property type="entry name" value="PROTEIN-LYSINE N-METHYLTRANSFERASE EEF2KMT"/>
    <property type="match status" value="1"/>
</dbReference>
<proteinExistence type="predicted"/>
<evidence type="ECO:0000313" key="2">
    <source>
        <dbReference type="Proteomes" id="UP000799302"/>
    </source>
</evidence>
<accession>A0A6A6UTH1</accession>
<dbReference type="CDD" id="cd02440">
    <property type="entry name" value="AdoMet_MTases"/>
    <property type="match status" value="1"/>
</dbReference>
<gene>
    <name evidence="1" type="ORF">BT63DRAFT_420753</name>
</gene>
<dbReference type="GO" id="GO:0005737">
    <property type="term" value="C:cytoplasm"/>
    <property type="evidence" value="ECO:0007669"/>
    <property type="project" value="TreeGrafter"/>
</dbReference>
<name>A0A6A6UTH1_9PEZI</name>
<organism evidence="1 2">
    <name type="scientific">Microthyrium microscopicum</name>
    <dbReference type="NCBI Taxonomy" id="703497"/>
    <lineage>
        <taxon>Eukaryota</taxon>
        <taxon>Fungi</taxon>
        <taxon>Dikarya</taxon>
        <taxon>Ascomycota</taxon>
        <taxon>Pezizomycotina</taxon>
        <taxon>Dothideomycetes</taxon>
        <taxon>Dothideomycetes incertae sedis</taxon>
        <taxon>Microthyriales</taxon>
        <taxon>Microthyriaceae</taxon>
        <taxon>Microthyrium</taxon>
    </lineage>
</organism>
<dbReference type="Gene3D" id="3.40.50.150">
    <property type="entry name" value="Vaccinia Virus protein VP39"/>
    <property type="match status" value="1"/>
</dbReference>
<dbReference type="OrthoDB" id="194386at2759"/>